<gene>
    <name evidence="1" type="ORF">CAMP_LOCUS749</name>
</gene>
<organism evidence="1 2">
    <name type="scientific">Caenorhabditis angaria</name>
    <dbReference type="NCBI Taxonomy" id="860376"/>
    <lineage>
        <taxon>Eukaryota</taxon>
        <taxon>Metazoa</taxon>
        <taxon>Ecdysozoa</taxon>
        <taxon>Nematoda</taxon>
        <taxon>Chromadorea</taxon>
        <taxon>Rhabditida</taxon>
        <taxon>Rhabditina</taxon>
        <taxon>Rhabditomorpha</taxon>
        <taxon>Rhabditoidea</taxon>
        <taxon>Rhabditidae</taxon>
        <taxon>Peloderinae</taxon>
        <taxon>Caenorhabditis</taxon>
    </lineage>
</organism>
<evidence type="ECO:0000313" key="1">
    <source>
        <dbReference type="EMBL" id="CAI5438112.1"/>
    </source>
</evidence>
<sequence length="311" mass="35865">MGDTFHVLVLHKLTKSSTITIKNVVLKVDVANLKFTITSKQLETEVFPISLFKQYKVKSGGPYVTLHVLDRNEKNISLLKFEFREGDPNMESLAQCLNIMIMRNKEINGSNTRKILVRLPEYRTPAAFQLQPKRACSLIKKPIHNTSPSHVVCYESEEHQLEMITKQNCSLDSHTFTLELVRLLTKKSCLQLMKNAELVVDIVNQKLSIYYNKRAGEIVYPITIFKQFRVKADGTFVHLFGVENNECELEQVVFEFQVDDPQIIQLTNLLNKLFQKVRARENDNVDEEGTSAPKRKMYNNNENDEIVTLDI</sequence>
<dbReference type="EMBL" id="CANHGI010000001">
    <property type="protein sequence ID" value="CAI5438112.1"/>
    <property type="molecule type" value="Genomic_DNA"/>
</dbReference>
<comment type="caution">
    <text evidence="1">The sequence shown here is derived from an EMBL/GenBank/DDBJ whole genome shotgun (WGS) entry which is preliminary data.</text>
</comment>
<evidence type="ECO:0000313" key="2">
    <source>
        <dbReference type="Proteomes" id="UP001152747"/>
    </source>
</evidence>
<accession>A0A9P1MV73</accession>
<dbReference type="AlphaFoldDB" id="A0A9P1MV73"/>
<proteinExistence type="predicted"/>
<reference evidence="1" key="1">
    <citation type="submission" date="2022-11" db="EMBL/GenBank/DDBJ databases">
        <authorList>
            <person name="Kikuchi T."/>
        </authorList>
    </citation>
    <scope>NUCLEOTIDE SEQUENCE</scope>
    <source>
        <strain evidence="1">PS1010</strain>
    </source>
</reference>
<protein>
    <submittedName>
        <fullName evidence="1">Uncharacterized protein</fullName>
    </submittedName>
</protein>
<keyword evidence="2" id="KW-1185">Reference proteome</keyword>
<name>A0A9P1MV73_9PELO</name>
<dbReference type="Proteomes" id="UP001152747">
    <property type="component" value="Unassembled WGS sequence"/>
</dbReference>